<evidence type="ECO:0000313" key="2">
    <source>
        <dbReference type="Proteomes" id="UP001234989"/>
    </source>
</evidence>
<dbReference type="EMBL" id="CP133619">
    <property type="protein sequence ID" value="WMV41580.1"/>
    <property type="molecule type" value="Genomic_DNA"/>
</dbReference>
<organism evidence="1 2">
    <name type="scientific">Solanum verrucosum</name>
    <dbReference type="NCBI Taxonomy" id="315347"/>
    <lineage>
        <taxon>Eukaryota</taxon>
        <taxon>Viridiplantae</taxon>
        <taxon>Streptophyta</taxon>
        <taxon>Embryophyta</taxon>
        <taxon>Tracheophyta</taxon>
        <taxon>Spermatophyta</taxon>
        <taxon>Magnoliopsida</taxon>
        <taxon>eudicotyledons</taxon>
        <taxon>Gunneridae</taxon>
        <taxon>Pentapetalae</taxon>
        <taxon>asterids</taxon>
        <taxon>lamiids</taxon>
        <taxon>Solanales</taxon>
        <taxon>Solanaceae</taxon>
        <taxon>Solanoideae</taxon>
        <taxon>Solaneae</taxon>
        <taxon>Solanum</taxon>
    </lineage>
</organism>
<dbReference type="AlphaFoldDB" id="A0AAF0U9D3"/>
<keyword evidence="2" id="KW-1185">Reference proteome</keyword>
<protein>
    <submittedName>
        <fullName evidence="1">Uncharacterized protein</fullName>
    </submittedName>
</protein>
<evidence type="ECO:0000313" key="1">
    <source>
        <dbReference type="EMBL" id="WMV41580.1"/>
    </source>
</evidence>
<dbReference type="SUPFAM" id="SSF56672">
    <property type="entry name" value="DNA/RNA polymerases"/>
    <property type="match status" value="1"/>
</dbReference>
<feature type="non-terminal residue" evidence="1">
    <location>
        <position position="177"/>
    </location>
</feature>
<name>A0AAF0U9D3_SOLVR</name>
<dbReference type="Proteomes" id="UP001234989">
    <property type="component" value="Chromosome 8"/>
</dbReference>
<accession>A0AAF0U9D3</accession>
<proteinExistence type="predicted"/>
<dbReference type="PANTHER" id="PTHR34072:SF52">
    <property type="entry name" value="RIBONUCLEASE H"/>
    <property type="match status" value="1"/>
</dbReference>
<dbReference type="PANTHER" id="PTHR34072">
    <property type="entry name" value="ENZYMATIC POLYPROTEIN-RELATED"/>
    <property type="match status" value="1"/>
</dbReference>
<dbReference type="InterPro" id="IPR043128">
    <property type="entry name" value="Rev_trsase/Diguanyl_cyclase"/>
</dbReference>
<reference evidence="1" key="1">
    <citation type="submission" date="2023-08" db="EMBL/GenBank/DDBJ databases">
        <title>A de novo genome assembly of Solanum verrucosum Schlechtendal, a Mexican diploid species geographically isolated from the other diploid A-genome species in potato relatives.</title>
        <authorList>
            <person name="Hosaka K."/>
        </authorList>
    </citation>
    <scope>NUCLEOTIDE SEQUENCE</scope>
    <source>
        <tissue evidence="1">Young leaves</tissue>
    </source>
</reference>
<dbReference type="Gene3D" id="1.10.340.70">
    <property type="match status" value="1"/>
</dbReference>
<dbReference type="Gene3D" id="3.30.70.270">
    <property type="match status" value="1"/>
</dbReference>
<dbReference type="InterPro" id="IPR043502">
    <property type="entry name" value="DNA/RNA_pol_sf"/>
</dbReference>
<gene>
    <name evidence="1" type="ORF">MTR67_034965</name>
</gene>
<sequence length="177" mass="20080">MGFLGHIFSGKVIEVDPKKTNVVKSWPRPLNPSIIRSFLGLAGYYRRIGLGCVLMQNGKVITYASSEKNYPTHDLNLAVVCLLSRFGAITYTMFLEGNVVADALSRLLIGSVSHINDDKKELGATKMYCDLWEIYWWNRMKKDIAEIMAKSPNYQQVKVEHKKPRGLSQDISIPSWK</sequence>